<dbReference type="SUPFAM" id="SSF57667">
    <property type="entry name" value="beta-beta-alpha zinc fingers"/>
    <property type="match status" value="2"/>
</dbReference>
<dbReference type="PANTHER" id="PTHR16515:SF66">
    <property type="entry name" value="C2H2-TYPE DOMAIN-CONTAINING PROTEIN"/>
    <property type="match status" value="1"/>
</dbReference>
<feature type="region of interest" description="Disordered" evidence="10">
    <location>
        <begin position="232"/>
        <end position="251"/>
    </location>
</feature>
<feature type="region of interest" description="Disordered" evidence="10">
    <location>
        <begin position="470"/>
        <end position="524"/>
    </location>
</feature>
<feature type="compositionally biased region" description="Basic and acidic residues" evidence="10">
    <location>
        <begin position="507"/>
        <end position="524"/>
    </location>
</feature>
<dbReference type="PROSITE" id="PS50157">
    <property type="entry name" value="ZINC_FINGER_C2H2_2"/>
    <property type="match status" value="4"/>
</dbReference>
<gene>
    <name evidence="12" type="ORF">TGDOM2_206650</name>
</gene>
<evidence type="ECO:0000256" key="6">
    <source>
        <dbReference type="ARBA" id="ARBA00023015"/>
    </source>
</evidence>
<evidence type="ECO:0000259" key="11">
    <source>
        <dbReference type="PROSITE" id="PS50157"/>
    </source>
</evidence>
<evidence type="ECO:0000256" key="8">
    <source>
        <dbReference type="ARBA" id="ARBA00023242"/>
    </source>
</evidence>
<evidence type="ECO:0000256" key="10">
    <source>
        <dbReference type="SAM" id="MobiDB-lite"/>
    </source>
</evidence>
<evidence type="ECO:0000313" key="13">
    <source>
        <dbReference type="Proteomes" id="UP000028837"/>
    </source>
</evidence>
<dbReference type="FunFam" id="3.30.160.60:FF:000130">
    <property type="entry name" value="Spalt-like transcription factor 4"/>
    <property type="match status" value="1"/>
</dbReference>
<feature type="region of interest" description="Disordered" evidence="10">
    <location>
        <begin position="1172"/>
        <end position="1223"/>
    </location>
</feature>
<accession>A0A086JJ59</accession>
<dbReference type="InterPro" id="IPR013087">
    <property type="entry name" value="Znf_C2H2_type"/>
</dbReference>
<keyword evidence="12" id="KW-0489">Methyltransferase</keyword>
<dbReference type="PROSITE" id="PS00028">
    <property type="entry name" value="ZINC_FINGER_C2H2_1"/>
    <property type="match status" value="3"/>
</dbReference>
<keyword evidence="3" id="KW-0677">Repeat</keyword>
<protein>
    <submittedName>
        <fullName evidence="12">Zinc finger, c2h2 type domain-containing protein</fullName>
        <ecNumber evidence="12">2.1.1.43</ecNumber>
    </submittedName>
</protein>
<dbReference type="GO" id="GO:0008168">
    <property type="term" value="F:methyltransferase activity"/>
    <property type="evidence" value="ECO:0007669"/>
    <property type="project" value="UniProtKB-KW"/>
</dbReference>
<dbReference type="EC" id="2.1.1.43" evidence="12"/>
<keyword evidence="5" id="KW-0862">Zinc</keyword>
<comment type="subcellular location">
    <subcellularLocation>
        <location evidence="1">Nucleus</location>
    </subcellularLocation>
</comment>
<dbReference type="Proteomes" id="UP000028837">
    <property type="component" value="Unassembled WGS sequence"/>
</dbReference>
<dbReference type="EMBL" id="AHZU02001453">
    <property type="protein sequence ID" value="KFG32177.1"/>
    <property type="molecule type" value="Genomic_DNA"/>
</dbReference>
<feature type="compositionally biased region" description="Polar residues" evidence="10">
    <location>
        <begin position="490"/>
        <end position="500"/>
    </location>
</feature>
<dbReference type="InterPro" id="IPR050331">
    <property type="entry name" value="Zinc_finger"/>
</dbReference>
<evidence type="ECO:0000256" key="1">
    <source>
        <dbReference type="ARBA" id="ARBA00004123"/>
    </source>
</evidence>
<dbReference type="GO" id="GO:0032259">
    <property type="term" value="P:methylation"/>
    <property type="evidence" value="ECO:0007669"/>
    <property type="project" value="UniProtKB-KW"/>
</dbReference>
<evidence type="ECO:0000313" key="12">
    <source>
        <dbReference type="EMBL" id="KFG32177.1"/>
    </source>
</evidence>
<dbReference type="GO" id="GO:0010468">
    <property type="term" value="P:regulation of gene expression"/>
    <property type="evidence" value="ECO:0007669"/>
    <property type="project" value="TreeGrafter"/>
</dbReference>
<feature type="region of interest" description="Disordered" evidence="10">
    <location>
        <begin position="1035"/>
        <end position="1130"/>
    </location>
</feature>
<keyword evidence="8" id="KW-0539">Nucleus</keyword>
<sequence length="1555" mass="164152">MSLSEKEFVTAVRGSIESELLNQAEGKALGETTSRSSAFPDLAVTEDFSAYQLGAESADEARVAAEGKMSESTWCGGVHAEGDAGPLCGTNVKEGPMEQELPFSELPAVEAHDTLVGSDAGFSMGATRPCTGAATTGCDSPSISLSSSCPATVSPKKQSPTLSCRSGSGADGADCCIPLFRPQSSCSTISSYHFSSKGSFSPVSLSRSASLLDDPANFVQDGMSPLRKDTGFSFGKDSAQSPKSASVSGGALAVEPTGVPECKLPSPLPLVEKSSVRAGETAMDEEEDETNAALQGAAEMKGHREGSALSHAGADGMGIGFASSGEESLADKISDEVDFKQQRPPEAPENDIHRGHAAPRKTTTDGAFPEVSLTSASDESHGVLVSAENQVNSLETREPEGYVSDSQSGKLLNLLEQYRQSLQVCEASVARTGECTGYPEVTESLRSALPVVAESAPTGCLTDVEVQSEGGNSFTEAAPHSSGALHASTPHPSSVQSDTVRCSVPKQESRPSWKSSGHEEEHDWEDHMLLQRSSSSSLSDLATVAANSFSALRRGGNSEHFDTDRKLSRASLSEENIEQLTRAFAGAPDYRNHAATDTAGMEEENLSFDETPFLLGKMKKQRRGTCSTSCSEVSNLSRMKDRACFGEAKTKRGSMASKGSGAQGVFDEPARFSGVQEAKRGQNGYILSALQRCDSQFFRPCQNAEPPLGSVSDAAAPEWLRNSQESRGTSFRNDSDEATLGFLRSAPASPSTDAGCEYGEVSPDATPRRSFSGCLMESSCTSLCSSPSWTGSPAVSATSRSASPKSSYMINHSARSMDLSPIGRHAAESTRVPGVSEETLRSFLPSCSVGSTSSCESASPSPRALHVAPPARATVVVEKNITRTLSRREAAWDGVPHPPFADTCPRSKTAVASSKAFISSACSSQTVEQCGTQPPKGASKALHPHMSLAALSLLDAMASKSQDELRMFIEGLQTACVLLRGTSTTDASADSLVGLMMSAIVSSLTPKPGVKAHEPAAPAAACRSGEHALTSLVIPSGSESDRSSPTASSAVAVTKHDKRSAQRSKCEKRPSLLSSVASGAAKSKATPSLLETTETEATETRSGSGNPESRKRLRGSTVSLASEEERSGVKRSFSALDTLSSASMRSAHSAETETSQQMFSFLLKSLEASPSKSDEAFGPAGNEGVPLDISRKSTESRTTCTVLSHAAKARRKRSRNDDGEAGDAAGACDVKRFPILSSARPIIVPASLCAAKPKNALSSAWFSGQPEALAELSALLQCGHSQEAGGEIRRCPTNRSERVKPEATAEHVAASCSPGQAAARQSVERIPNADVRLWRFTDAGGSPVGKTFEELQVKKQGSIEVPASKAGTAATWPSTNRQEQAGAEAMQQLSATCEQKGRAATSKKEARPETRMYACPLCNGLFSRNYNLHHHIRAVHEGVKSFVCPICQKKFSYKRGNLEQHIQAVHRGEKPFLCNICGRAFSQKGNLSQHTQAVHAGNRPFQCPQCSRAFSRKSHLHRHITSLKHYGPAGSSVNVSQLSAGMLEKEMARDADSSN</sequence>
<evidence type="ECO:0000256" key="2">
    <source>
        <dbReference type="ARBA" id="ARBA00022723"/>
    </source>
</evidence>
<keyword evidence="7" id="KW-0804">Transcription</keyword>
<feature type="domain" description="C2H2-type" evidence="11">
    <location>
        <begin position="1501"/>
        <end position="1530"/>
    </location>
</feature>
<feature type="domain" description="C2H2-type" evidence="11">
    <location>
        <begin position="1442"/>
        <end position="1471"/>
    </location>
</feature>
<dbReference type="Gene3D" id="3.30.160.60">
    <property type="entry name" value="Classic Zinc Finger"/>
    <property type="match status" value="3"/>
</dbReference>
<dbReference type="VEuPathDB" id="ToxoDB:TGDOM2_206650"/>
<evidence type="ECO:0000256" key="3">
    <source>
        <dbReference type="ARBA" id="ARBA00022737"/>
    </source>
</evidence>
<dbReference type="GO" id="GO:0005634">
    <property type="term" value="C:nucleus"/>
    <property type="evidence" value="ECO:0007669"/>
    <property type="project" value="UniProtKB-SubCell"/>
</dbReference>
<proteinExistence type="predicted"/>
<evidence type="ECO:0000256" key="7">
    <source>
        <dbReference type="ARBA" id="ARBA00023163"/>
    </source>
</evidence>
<dbReference type="FunFam" id="3.30.160.60:FF:000710">
    <property type="entry name" value="Zinc finger protein 768"/>
    <property type="match status" value="1"/>
</dbReference>
<feature type="region of interest" description="Disordered" evidence="10">
    <location>
        <begin position="340"/>
        <end position="368"/>
    </location>
</feature>
<feature type="domain" description="C2H2-type" evidence="11">
    <location>
        <begin position="1472"/>
        <end position="1500"/>
    </location>
</feature>
<evidence type="ECO:0000256" key="4">
    <source>
        <dbReference type="ARBA" id="ARBA00022771"/>
    </source>
</evidence>
<comment type="caution">
    <text evidence="12">The sequence shown here is derived from an EMBL/GenBank/DDBJ whole genome shotgun (WGS) entry which is preliminary data.</text>
</comment>
<evidence type="ECO:0000256" key="9">
    <source>
        <dbReference type="PROSITE-ProRule" id="PRU00042"/>
    </source>
</evidence>
<feature type="compositionally biased region" description="Low complexity" evidence="10">
    <location>
        <begin position="1071"/>
        <end position="1085"/>
    </location>
</feature>
<feature type="compositionally biased region" description="Polar residues" evidence="10">
    <location>
        <begin position="238"/>
        <end position="247"/>
    </location>
</feature>
<dbReference type="OrthoDB" id="9402531at2759"/>
<dbReference type="Pfam" id="PF00096">
    <property type="entry name" value="zf-C2H2"/>
    <property type="match status" value="2"/>
</dbReference>
<keyword evidence="4 9" id="KW-0863">Zinc-finger</keyword>
<feature type="compositionally biased region" description="Low complexity" evidence="10">
    <location>
        <begin position="1043"/>
        <end position="1053"/>
    </location>
</feature>
<name>A0A086JJ59_TOXGO</name>
<dbReference type="SMART" id="SM00355">
    <property type="entry name" value="ZnF_C2H2"/>
    <property type="match status" value="4"/>
</dbReference>
<evidence type="ECO:0000256" key="5">
    <source>
        <dbReference type="ARBA" id="ARBA00022833"/>
    </source>
</evidence>
<keyword evidence="2" id="KW-0479">Metal-binding</keyword>
<dbReference type="SMR" id="A0A086JJ59"/>
<dbReference type="GO" id="GO:0008270">
    <property type="term" value="F:zinc ion binding"/>
    <property type="evidence" value="ECO:0007669"/>
    <property type="project" value="UniProtKB-KW"/>
</dbReference>
<dbReference type="PANTHER" id="PTHR16515">
    <property type="entry name" value="PR DOMAIN ZINC FINGER PROTEIN"/>
    <property type="match status" value="1"/>
</dbReference>
<keyword evidence="6" id="KW-0805">Transcription regulation</keyword>
<dbReference type="InterPro" id="IPR036236">
    <property type="entry name" value="Znf_C2H2_sf"/>
</dbReference>
<keyword evidence="12" id="KW-0808">Transferase</keyword>
<organism evidence="12 13">
    <name type="scientific">Toxoplasma gondii GAB2-2007-GAL-DOM2</name>
    <dbReference type="NCBI Taxonomy" id="1130820"/>
    <lineage>
        <taxon>Eukaryota</taxon>
        <taxon>Sar</taxon>
        <taxon>Alveolata</taxon>
        <taxon>Apicomplexa</taxon>
        <taxon>Conoidasida</taxon>
        <taxon>Coccidia</taxon>
        <taxon>Eucoccidiorida</taxon>
        <taxon>Eimeriorina</taxon>
        <taxon>Sarcocystidae</taxon>
        <taxon>Toxoplasma</taxon>
    </lineage>
</organism>
<feature type="domain" description="C2H2-type" evidence="11">
    <location>
        <begin position="1413"/>
        <end position="1441"/>
    </location>
</feature>
<reference evidence="12 13" key="1">
    <citation type="submission" date="2014-02" db="EMBL/GenBank/DDBJ databases">
        <authorList>
            <person name="Sibley D."/>
            <person name="Venepally P."/>
            <person name="Karamycheva S."/>
            <person name="Hadjithomas M."/>
            <person name="Khan A."/>
            <person name="Brunk B."/>
            <person name="Roos D."/>
            <person name="Caler E."/>
            <person name="Lorenzi H."/>
        </authorList>
    </citation>
    <scope>NUCLEOTIDE SEQUENCE [LARGE SCALE GENOMIC DNA]</scope>
    <source>
        <strain evidence="12 13">GAB2-2007-GAL-DOM2</strain>
    </source>
</reference>